<dbReference type="CDD" id="cd11614">
    <property type="entry name" value="SAF_CpaB_FlgA_like"/>
    <property type="match status" value="1"/>
</dbReference>
<keyword evidence="2" id="KW-0282">Flagellum</keyword>
<accession>A0A9J6Z9P5</accession>
<evidence type="ECO:0000313" key="2">
    <source>
        <dbReference type="EMBL" id="URN92569.1"/>
    </source>
</evidence>
<sequence>MLRSRKMLITLLSAILSAVLVYGLYLMQSERIQAEEQVQVVVPSQWIEAGQMITMDQLKLLPMPNSLATAEMVFDIADVIGQESVVPLGSNEPILQWKLNRYALHPNEQEATFQIPRDYIKSISNGIRAGDAVWIYSSGEQSAPTKIFQQDIIVASVKTGSNLEVDAPEEDGKNAIVRSNAEQMYASRRIANGMIEYINVNLTEEQWLYIDNLCRTGEVKLVIAYHSLPKLVKGQVNDE</sequence>
<keyword evidence="2" id="KW-0966">Cell projection</keyword>
<name>A0A9J6Z9P5_9BACL</name>
<organism evidence="2 3">
    <name type="scientific">Candidatus Pristimantibacillus lignocellulolyticus</name>
    <dbReference type="NCBI Taxonomy" id="2994561"/>
    <lineage>
        <taxon>Bacteria</taxon>
        <taxon>Bacillati</taxon>
        <taxon>Bacillota</taxon>
        <taxon>Bacilli</taxon>
        <taxon>Bacillales</taxon>
        <taxon>Paenibacillaceae</taxon>
        <taxon>Candidatus Pristimantibacillus</taxon>
    </lineage>
</organism>
<proteinExistence type="predicted"/>
<feature type="domain" description="SAF" evidence="1">
    <location>
        <begin position="39"/>
        <end position="95"/>
    </location>
</feature>
<dbReference type="KEGG" id="plig:NAG76_11720"/>
<dbReference type="InterPro" id="IPR013974">
    <property type="entry name" value="SAF"/>
</dbReference>
<evidence type="ECO:0000313" key="3">
    <source>
        <dbReference type="Proteomes" id="UP001056756"/>
    </source>
</evidence>
<evidence type="ECO:0000259" key="1">
    <source>
        <dbReference type="Pfam" id="PF08666"/>
    </source>
</evidence>
<dbReference type="AlphaFoldDB" id="A0A9J6Z9P5"/>
<protein>
    <submittedName>
        <fullName evidence="2">Flagellar biosynthesis protein FlgA</fullName>
    </submittedName>
</protein>
<dbReference type="EMBL" id="CP097899">
    <property type="protein sequence ID" value="URN92569.1"/>
    <property type="molecule type" value="Genomic_DNA"/>
</dbReference>
<reference evidence="2" key="1">
    <citation type="submission" date="2022-05" db="EMBL/GenBank/DDBJ databases">
        <title>Novel bacterial taxa in a minimal lignocellulolytic consortium and its capacity to transform plastics disclosed by genome-resolved metagenomics.</title>
        <authorList>
            <person name="Rodriguez C.A.D."/>
            <person name="Diaz-Garcia L."/>
            <person name="Herrera K."/>
            <person name="Tarazona N.A."/>
            <person name="Sproer C."/>
            <person name="Overmann J."/>
            <person name="Jimenez D.J."/>
        </authorList>
    </citation>
    <scope>NUCLEOTIDE SEQUENCE</scope>
    <source>
        <strain evidence="2">MAG5</strain>
    </source>
</reference>
<dbReference type="Proteomes" id="UP001056756">
    <property type="component" value="Chromosome"/>
</dbReference>
<dbReference type="Pfam" id="PF08666">
    <property type="entry name" value="SAF"/>
    <property type="match status" value="1"/>
</dbReference>
<keyword evidence="2" id="KW-0969">Cilium</keyword>
<gene>
    <name evidence="2" type="ORF">NAG76_11720</name>
</gene>